<evidence type="ECO:0000256" key="1">
    <source>
        <dbReference type="SAM" id="Coils"/>
    </source>
</evidence>
<feature type="region of interest" description="Disordered" evidence="2">
    <location>
        <begin position="27"/>
        <end position="56"/>
    </location>
</feature>
<sequence>MHHMDAPNISGISLSSTRFDNLLHLHQQQGEEQEPNSSSRTDGDDENDYGPQQPYFYDSSLEQTAIKDDSAINDSNLTDGIDPPSPVDMNRSLCWRSDPSRSLSDWQLQIFNRSTRQFDIYHVHKIVLAVGPRSCRYFQKAFQATTRKIASAAKDNNTTRVPLISQACQWVPQLLDFCYGKSNFELSATNALGLWYLAEFFGNPMLRRAVVDFLDDDLNVTTTCRSNLPVYYIDAVYYDLNQLLDYVILPTYAQELPAMVQENVPYNDMLNGLSPTHFSQVIQGIIIDEVETSTSAMILTRLVTDYVLLHQTDLSFEHFETFISRIAFLDSPSALTLLEASLQYDCTGEKKQRNKNVSSSHSVSSSLIHFQRECVGTLSEEWEQLLNIDQERVTRIMRTLSLREEHENILVDWFQKTLIRASDQLLKERQENNKILEEHEKLKKDHQMVLEDLEFAHNKYASLQRNYTIAKSEMKTQISSWVRKNEGQSLERQADEEQWMLDRSKWEMDRQKWEYEKYELHQQLQELQGELINTKQQHKLQLEKLQKHPQQKQRQLTNSQIAKGTLPSYLDDSVSTGENDSLTEEEQLGFIETYYLHPKFRLF</sequence>
<evidence type="ECO:0000256" key="2">
    <source>
        <dbReference type="SAM" id="MobiDB-lite"/>
    </source>
</evidence>
<evidence type="ECO:0000313" key="4">
    <source>
        <dbReference type="Proteomes" id="UP000693970"/>
    </source>
</evidence>
<protein>
    <submittedName>
        <fullName evidence="3">BTB/POZ domain containing protein</fullName>
    </submittedName>
</protein>
<keyword evidence="1" id="KW-0175">Coiled coil</keyword>
<feature type="coiled-coil region" evidence="1">
    <location>
        <begin position="510"/>
        <end position="544"/>
    </location>
</feature>
<name>A0A9K3Q2X2_9STRA</name>
<reference evidence="3" key="2">
    <citation type="submission" date="2021-04" db="EMBL/GenBank/DDBJ databases">
        <authorList>
            <person name="Podell S."/>
        </authorList>
    </citation>
    <scope>NUCLEOTIDE SEQUENCE</scope>
    <source>
        <strain evidence="3">Hildebrandi</strain>
    </source>
</reference>
<accession>A0A9K3Q2X2</accession>
<dbReference type="OrthoDB" id="45805at2759"/>
<proteinExistence type="predicted"/>
<comment type="caution">
    <text evidence="3">The sequence shown here is derived from an EMBL/GenBank/DDBJ whole genome shotgun (WGS) entry which is preliminary data.</text>
</comment>
<keyword evidence="4" id="KW-1185">Reference proteome</keyword>
<evidence type="ECO:0000313" key="3">
    <source>
        <dbReference type="EMBL" id="KAG7368455.1"/>
    </source>
</evidence>
<gene>
    <name evidence="3" type="ORF">IV203_031198</name>
</gene>
<organism evidence="3 4">
    <name type="scientific">Nitzschia inconspicua</name>
    <dbReference type="NCBI Taxonomy" id="303405"/>
    <lineage>
        <taxon>Eukaryota</taxon>
        <taxon>Sar</taxon>
        <taxon>Stramenopiles</taxon>
        <taxon>Ochrophyta</taxon>
        <taxon>Bacillariophyta</taxon>
        <taxon>Bacillariophyceae</taxon>
        <taxon>Bacillariophycidae</taxon>
        <taxon>Bacillariales</taxon>
        <taxon>Bacillariaceae</taxon>
        <taxon>Nitzschia</taxon>
    </lineage>
</organism>
<dbReference type="CDD" id="cd18186">
    <property type="entry name" value="BTB_POZ_ZBTB_KLHL-like"/>
    <property type="match status" value="1"/>
</dbReference>
<dbReference type="Proteomes" id="UP000693970">
    <property type="component" value="Unassembled WGS sequence"/>
</dbReference>
<feature type="coiled-coil region" evidence="1">
    <location>
        <begin position="425"/>
        <end position="473"/>
    </location>
</feature>
<dbReference type="EMBL" id="JAGRRH010000006">
    <property type="protein sequence ID" value="KAG7368455.1"/>
    <property type="molecule type" value="Genomic_DNA"/>
</dbReference>
<dbReference type="AlphaFoldDB" id="A0A9K3Q2X2"/>
<reference evidence="3" key="1">
    <citation type="journal article" date="2021" name="Sci. Rep.">
        <title>Diploid genomic architecture of Nitzschia inconspicua, an elite biomass production diatom.</title>
        <authorList>
            <person name="Oliver A."/>
            <person name="Podell S."/>
            <person name="Pinowska A."/>
            <person name="Traller J.C."/>
            <person name="Smith S.R."/>
            <person name="McClure R."/>
            <person name="Beliaev A."/>
            <person name="Bohutskyi P."/>
            <person name="Hill E.A."/>
            <person name="Rabines A."/>
            <person name="Zheng H."/>
            <person name="Allen L.Z."/>
            <person name="Kuo A."/>
            <person name="Grigoriev I.V."/>
            <person name="Allen A.E."/>
            <person name="Hazlebeck D."/>
            <person name="Allen E.E."/>
        </authorList>
    </citation>
    <scope>NUCLEOTIDE SEQUENCE</scope>
    <source>
        <strain evidence="3">Hildebrandi</strain>
    </source>
</reference>